<feature type="non-terminal residue" evidence="1">
    <location>
        <position position="1"/>
    </location>
</feature>
<organism evidence="1 2">
    <name type="scientific">Citrus clementina</name>
    <name type="common">Clementine</name>
    <name type="synonym">Citrus deliciosa x Citrus sinensis</name>
    <dbReference type="NCBI Taxonomy" id="85681"/>
    <lineage>
        <taxon>Eukaryota</taxon>
        <taxon>Viridiplantae</taxon>
        <taxon>Streptophyta</taxon>
        <taxon>Embryophyta</taxon>
        <taxon>Tracheophyta</taxon>
        <taxon>Spermatophyta</taxon>
        <taxon>Magnoliopsida</taxon>
        <taxon>eudicotyledons</taxon>
        <taxon>Gunneridae</taxon>
        <taxon>Pentapetalae</taxon>
        <taxon>rosids</taxon>
        <taxon>malvids</taxon>
        <taxon>Sapindales</taxon>
        <taxon>Rutaceae</taxon>
        <taxon>Aurantioideae</taxon>
        <taxon>Citrus</taxon>
    </lineage>
</organism>
<sequence>HVQCGVGECLQ</sequence>
<dbReference type="Proteomes" id="UP000030687">
    <property type="component" value="Unassembled WGS sequence"/>
</dbReference>
<dbReference type="EMBL" id="KI536661">
    <property type="protein sequence ID" value="ESR53993.1"/>
    <property type="molecule type" value="Genomic_DNA"/>
</dbReference>
<accession>V4T1D9</accession>
<dbReference type="KEGG" id="cic:CICLE_v100211691m"/>
<evidence type="ECO:0000313" key="1">
    <source>
        <dbReference type="EMBL" id="ESR53993.1"/>
    </source>
</evidence>
<gene>
    <name evidence="1" type="ORF">CICLE_v100211691mg</name>
</gene>
<keyword evidence="2" id="KW-1185">Reference proteome</keyword>
<proteinExistence type="predicted"/>
<name>V4T1D9_CITCL</name>
<protein>
    <submittedName>
        <fullName evidence="1">Uncharacterized protein</fullName>
    </submittedName>
</protein>
<reference evidence="1 2" key="1">
    <citation type="submission" date="2013-10" db="EMBL/GenBank/DDBJ databases">
        <authorList>
            <consortium name="International Citrus Genome Consortium"/>
            <person name="Jenkins J."/>
            <person name="Schmutz J."/>
            <person name="Prochnik S."/>
            <person name="Rokhsar D."/>
            <person name="Gmitter F."/>
            <person name="Ollitrault P."/>
            <person name="Machado M."/>
            <person name="Talon M."/>
            <person name="Wincker P."/>
            <person name="Jaillon O."/>
            <person name="Morgante M."/>
        </authorList>
    </citation>
    <scope>NUCLEOTIDE SEQUENCE</scope>
    <source>
        <strain evidence="2">cv. Clemenules</strain>
    </source>
</reference>
<evidence type="ECO:0000313" key="2">
    <source>
        <dbReference type="Proteomes" id="UP000030687"/>
    </source>
</evidence>